<reference evidence="4" key="1">
    <citation type="submission" date="2020-06" db="EMBL/GenBank/DDBJ databases">
        <title>A chromosome-scale genome assembly of Talaromyces rugulosus W13939.</title>
        <authorList>
            <person name="Wang B."/>
            <person name="Guo L."/>
            <person name="Ye K."/>
            <person name="Wang L."/>
        </authorList>
    </citation>
    <scope>NUCLEOTIDE SEQUENCE [LARGE SCALE GENOMIC DNA]</scope>
    <source>
        <strain evidence="4">W13939</strain>
    </source>
</reference>
<feature type="compositionally biased region" description="Basic and acidic residues" evidence="1">
    <location>
        <begin position="519"/>
        <end position="532"/>
    </location>
</feature>
<feature type="region of interest" description="Disordered" evidence="1">
    <location>
        <begin position="468"/>
        <end position="553"/>
    </location>
</feature>
<evidence type="ECO:0000313" key="4">
    <source>
        <dbReference type="Proteomes" id="UP000509510"/>
    </source>
</evidence>
<feature type="compositionally biased region" description="Acidic residues" evidence="1">
    <location>
        <begin position="162"/>
        <end position="172"/>
    </location>
</feature>
<proteinExistence type="predicted"/>
<dbReference type="InterPro" id="IPR011992">
    <property type="entry name" value="EF-hand-dom_pair"/>
</dbReference>
<dbReference type="PROSITE" id="PS50031">
    <property type="entry name" value="EH"/>
    <property type="match status" value="1"/>
</dbReference>
<dbReference type="RefSeq" id="XP_035344732.1">
    <property type="nucleotide sequence ID" value="XM_035488839.1"/>
</dbReference>
<dbReference type="Gene3D" id="1.10.238.10">
    <property type="entry name" value="EF-hand"/>
    <property type="match status" value="1"/>
</dbReference>
<feature type="compositionally biased region" description="Basic residues" evidence="1">
    <location>
        <begin position="51"/>
        <end position="62"/>
    </location>
</feature>
<gene>
    <name evidence="3" type="ORF">TRUGW13939_05679</name>
</gene>
<dbReference type="EMBL" id="CP055900">
    <property type="protein sequence ID" value="QKX58554.1"/>
    <property type="molecule type" value="Genomic_DNA"/>
</dbReference>
<feature type="region of interest" description="Disordered" evidence="1">
    <location>
        <begin position="133"/>
        <end position="173"/>
    </location>
</feature>
<evidence type="ECO:0000259" key="2">
    <source>
        <dbReference type="PROSITE" id="PS50031"/>
    </source>
</evidence>
<feature type="region of interest" description="Disordered" evidence="1">
    <location>
        <begin position="217"/>
        <end position="449"/>
    </location>
</feature>
<dbReference type="SUPFAM" id="SSF47473">
    <property type="entry name" value="EF-hand"/>
    <property type="match status" value="1"/>
</dbReference>
<keyword evidence="4" id="KW-1185">Reference proteome</keyword>
<dbReference type="InterPro" id="IPR000261">
    <property type="entry name" value="EH_dom"/>
</dbReference>
<feature type="compositionally biased region" description="Basic and acidic residues" evidence="1">
    <location>
        <begin position="347"/>
        <end position="360"/>
    </location>
</feature>
<feature type="compositionally biased region" description="Polar residues" evidence="1">
    <location>
        <begin position="432"/>
        <end position="441"/>
    </location>
</feature>
<dbReference type="SMART" id="SM00027">
    <property type="entry name" value="EH"/>
    <property type="match status" value="1"/>
</dbReference>
<sequence length="682" mass="74698">MATTTIIIGHEETLTDQISFAYTLNYPIIITTSALKQRPPSFSLPNTDRRRDRRLRSPRHPPNKTTVENTSIIILDLTWLAVDDVSNALMSGGNDSLVLDGQSTSQRALKNAREMAAFQGANIAFNAHKLQPGSSNAPHNPGKTARAAVLADHARRAKQQPSEDDTGSEMPEDGFVTDRIKQFSGAPTPARIHTTNTGGHLAARDVSIPIQAASLAAARSASRTPQSARPTPSVSPIRIQPSGPPKDVNPKTPKPERSPGRISQPLPAPIPVRKSLGVIDSLAKITDQDKDRTNSVSPIQRSSSTLTTGAQPLRNPTPRKAAIDRPKSAAATTQLSIEKPSKPPTPNHKEVQTERHDRKPAPAVPKPRRTATVSDKEPAKLVLPPRTATLSLEHEGHTSSSSAAEEKINSNSRRVRSTSVSTRSSYNTSSSDQVKASNHAQSAARLDSGDANRMTKEALADAIVASSLASSRAVSPLKEAPPLPPNRRARSRSLLHPADMFKGEPQRATPSPPKGLRQTLRDPSKSDDEGAKKHGGRHLIRHHPHKYHEGDRRRWRQEIPERERKRYEGVWAANKGLCVPPQAVFSKLFPRLPASVVLSDMVVHLVVRDIWSRSRLPFYTLEGIWNLVDHHGIGLLSREEFVVGLWLIDQSLKGHKIPVKVPDSVWESVRHAPGIRFPLNFE</sequence>
<dbReference type="Pfam" id="PF12763">
    <property type="entry name" value="EH"/>
    <property type="match status" value="1"/>
</dbReference>
<dbReference type="KEGG" id="trg:TRUGW13939_05679"/>
<accession>A0A7H8QWR6</accession>
<dbReference type="Proteomes" id="UP000509510">
    <property type="component" value="Chromosome III"/>
</dbReference>
<protein>
    <recommendedName>
        <fullName evidence="2">EH domain-containing protein</fullName>
    </recommendedName>
</protein>
<feature type="compositionally biased region" description="Low complexity" evidence="1">
    <location>
        <begin position="409"/>
        <end position="431"/>
    </location>
</feature>
<dbReference type="OrthoDB" id="10045710at2759"/>
<feature type="region of interest" description="Disordered" evidence="1">
    <location>
        <begin position="39"/>
        <end position="66"/>
    </location>
</feature>
<feature type="domain" description="EH" evidence="2">
    <location>
        <begin position="581"/>
        <end position="672"/>
    </location>
</feature>
<organism evidence="3 4">
    <name type="scientific">Talaromyces rugulosus</name>
    <name type="common">Penicillium rugulosum</name>
    <dbReference type="NCBI Taxonomy" id="121627"/>
    <lineage>
        <taxon>Eukaryota</taxon>
        <taxon>Fungi</taxon>
        <taxon>Dikarya</taxon>
        <taxon>Ascomycota</taxon>
        <taxon>Pezizomycotina</taxon>
        <taxon>Eurotiomycetes</taxon>
        <taxon>Eurotiomycetidae</taxon>
        <taxon>Eurotiales</taxon>
        <taxon>Trichocomaceae</taxon>
        <taxon>Talaromyces</taxon>
        <taxon>Talaromyces sect. Islandici</taxon>
    </lineage>
</organism>
<feature type="compositionally biased region" description="Basic residues" evidence="1">
    <location>
        <begin position="533"/>
        <end position="546"/>
    </location>
</feature>
<name>A0A7H8QWR6_TALRU</name>
<evidence type="ECO:0000313" key="3">
    <source>
        <dbReference type="EMBL" id="QKX58554.1"/>
    </source>
</evidence>
<feature type="compositionally biased region" description="Polar residues" evidence="1">
    <location>
        <begin position="224"/>
        <end position="234"/>
    </location>
</feature>
<feature type="compositionally biased region" description="Polar residues" evidence="1">
    <location>
        <begin position="294"/>
        <end position="310"/>
    </location>
</feature>
<evidence type="ECO:0000256" key="1">
    <source>
        <dbReference type="SAM" id="MobiDB-lite"/>
    </source>
</evidence>
<dbReference type="AlphaFoldDB" id="A0A7H8QWR6"/>
<dbReference type="GeneID" id="55993176"/>